<dbReference type="AlphaFoldDB" id="A0A918W2S0"/>
<reference evidence="1" key="1">
    <citation type="journal article" date="2014" name="Int. J. Syst. Evol. Microbiol.">
        <title>Complete genome sequence of Corynebacterium casei LMG S-19264T (=DSM 44701T), isolated from a smear-ripened cheese.</title>
        <authorList>
            <consortium name="US DOE Joint Genome Institute (JGI-PGF)"/>
            <person name="Walter F."/>
            <person name="Albersmeier A."/>
            <person name="Kalinowski J."/>
            <person name="Ruckert C."/>
        </authorList>
    </citation>
    <scope>NUCLEOTIDE SEQUENCE</scope>
    <source>
        <strain evidence="1">KCTC 12719</strain>
    </source>
</reference>
<evidence type="ECO:0000313" key="2">
    <source>
        <dbReference type="Proteomes" id="UP000610456"/>
    </source>
</evidence>
<dbReference type="RefSeq" id="WP_189606434.1">
    <property type="nucleotide sequence ID" value="NZ_BMXB01000050.1"/>
</dbReference>
<gene>
    <name evidence="1" type="ORF">GCM10007103_35650</name>
</gene>
<protein>
    <submittedName>
        <fullName evidence="1">Uncharacterized protein</fullName>
    </submittedName>
</protein>
<dbReference type="EMBL" id="BMXB01000050">
    <property type="protein sequence ID" value="GHA52402.1"/>
    <property type="molecule type" value="Genomic_DNA"/>
</dbReference>
<dbReference type="Proteomes" id="UP000610456">
    <property type="component" value="Unassembled WGS sequence"/>
</dbReference>
<sequence>MGLLKGSRINPSDKELSNLFKLVNCELTDIAIKELLKRDDFNLPRAKVNNIEILARINDAKFILGGNDKINCIQKSVELYIEIYDQINDVKYLIRALELVRKIKSFFEEDLQQLENKILKDFPILESSYKQIELIEVALFLMQESSIKVLVDYSLIQLNKSYESNDYAAGQNYILILNKLGHFNNNDFKTQTALCLEKKADFYISQKEPNTYYPTILSIYTEALKEVKGIPIDKAFESRLQKKIRIERMRPTNHIY</sequence>
<organism evidence="1 2">
    <name type="scientific">Salinimicrobium marinum</name>
    <dbReference type="NCBI Taxonomy" id="680283"/>
    <lineage>
        <taxon>Bacteria</taxon>
        <taxon>Pseudomonadati</taxon>
        <taxon>Bacteroidota</taxon>
        <taxon>Flavobacteriia</taxon>
        <taxon>Flavobacteriales</taxon>
        <taxon>Flavobacteriaceae</taxon>
        <taxon>Salinimicrobium</taxon>
    </lineage>
</organism>
<proteinExistence type="predicted"/>
<name>A0A918W2S0_9FLAO</name>
<comment type="caution">
    <text evidence="1">The sequence shown here is derived from an EMBL/GenBank/DDBJ whole genome shotgun (WGS) entry which is preliminary data.</text>
</comment>
<keyword evidence="2" id="KW-1185">Reference proteome</keyword>
<reference evidence="1" key="2">
    <citation type="submission" date="2020-09" db="EMBL/GenBank/DDBJ databases">
        <authorList>
            <person name="Sun Q."/>
            <person name="Kim S."/>
        </authorList>
    </citation>
    <scope>NUCLEOTIDE SEQUENCE</scope>
    <source>
        <strain evidence="1">KCTC 12719</strain>
    </source>
</reference>
<evidence type="ECO:0000313" key="1">
    <source>
        <dbReference type="EMBL" id="GHA52402.1"/>
    </source>
</evidence>
<accession>A0A918W2S0</accession>